<keyword evidence="4" id="KW-1185">Reference proteome</keyword>
<accession>A0A319AHJ1</accession>
<evidence type="ECO:0000256" key="1">
    <source>
        <dbReference type="SAM" id="MobiDB-lite"/>
    </source>
</evidence>
<reference evidence="3 4" key="1">
    <citation type="submission" date="2016-12" db="EMBL/GenBank/DDBJ databases">
        <title>The genomes of Aspergillus section Nigri reveals drivers in fungal speciation.</title>
        <authorList>
            <consortium name="DOE Joint Genome Institute"/>
            <person name="Vesth T.C."/>
            <person name="Nybo J."/>
            <person name="Theobald S."/>
            <person name="Brandl J."/>
            <person name="Frisvad J.C."/>
            <person name="Nielsen K.F."/>
            <person name="Lyhne E.K."/>
            <person name="Kogle M.E."/>
            <person name="Kuo A."/>
            <person name="Riley R."/>
            <person name="Clum A."/>
            <person name="Nolan M."/>
            <person name="Lipzen A."/>
            <person name="Salamov A."/>
            <person name="Henrissat B."/>
            <person name="Wiebenga A."/>
            <person name="De Vries R.P."/>
            <person name="Grigoriev I.V."/>
            <person name="Mortensen U.H."/>
            <person name="Andersen M.R."/>
            <person name="Baker S.E."/>
        </authorList>
    </citation>
    <scope>NUCLEOTIDE SEQUENCE [LARGE SCALE GENOMIC DNA]</scope>
    <source>
        <strain evidence="3 4">JOP 1030-1</strain>
    </source>
</reference>
<dbReference type="OrthoDB" id="5238236at2759"/>
<dbReference type="AlphaFoldDB" id="A0A319AHJ1"/>
<feature type="domain" description="DUF6604" evidence="2">
    <location>
        <begin position="12"/>
        <end position="257"/>
    </location>
</feature>
<dbReference type="EMBL" id="KZ821229">
    <property type="protein sequence ID" value="PYH46062.1"/>
    <property type="molecule type" value="Genomic_DNA"/>
</dbReference>
<feature type="compositionally biased region" description="Low complexity" evidence="1">
    <location>
        <begin position="171"/>
        <end position="186"/>
    </location>
</feature>
<dbReference type="PANTHER" id="PTHR38795">
    <property type="entry name" value="DUF6604 DOMAIN-CONTAINING PROTEIN"/>
    <property type="match status" value="1"/>
</dbReference>
<feature type="region of interest" description="Disordered" evidence="1">
    <location>
        <begin position="162"/>
        <end position="186"/>
    </location>
</feature>
<dbReference type="RefSeq" id="XP_025432044.1">
    <property type="nucleotide sequence ID" value="XM_025578080.1"/>
</dbReference>
<gene>
    <name evidence="3" type="ORF">BP01DRAFT_391390</name>
</gene>
<proteinExistence type="predicted"/>
<dbReference type="GeneID" id="37079309"/>
<dbReference type="Pfam" id="PF20253">
    <property type="entry name" value="DUF6604"/>
    <property type="match status" value="1"/>
</dbReference>
<feature type="region of interest" description="Disordered" evidence="1">
    <location>
        <begin position="27"/>
        <end position="58"/>
    </location>
</feature>
<evidence type="ECO:0000313" key="4">
    <source>
        <dbReference type="Proteomes" id="UP000248349"/>
    </source>
</evidence>
<evidence type="ECO:0000259" key="2">
    <source>
        <dbReference type="Pfam" id="PF20253"/>
    </source>
</evidence>
<organism evidence="3 4">
    <name type="scientific">Aspergillus saccharolyticus JOP 1030-1</name>
    <dbReference type="NCBI Taxonomy" id="1450539"/>
    <lineage>
        <taxon>Eukaryota</taxon>
        <taxon>Fungi</taxon>
        <taxon>Dikarya</taxon>
        <taxon>Ascomycota</taxon>
        <taxon>Pezizomycotina</taxon>
        <taxon>Eurotiomycetes</taxon>
        <taxon>Eurotiomycetidae</taxon>
        <taxon>Eurotiales</taxon>
        <taxon>Aspergillaceae</taxon>
        <taxon>Aspergillus</taxon>
        <taxon>Aspergillus subgen. Circumdati</taxon>
    </lineage>
</organism>
<sequence length="722" mass="83015">MKQPTQITQYLQYKQDTQDVATWLLTTDPEFKPKGPGRLKGKARKDAKEGKPSPQGPTEYVLTLKELVERAKRIVAGGQVQEVPALIAIKLRRSIVRRRYQRRYYAQDGDTASNASHEHFVSVLEEMEEILKPILPRNTRKEEQPSSDAAALGNMFEALELEETAPETEEPSSSSSTAATTPTPETPADVICTLEQAAADKPTGLFALEMVMQDLWHMMRFVRESWQQYREGRLSVTAAAIAGMVAQGIHMNSMTELREEEIFIPVDFDAWIGSLLVIRDIRRAAAKGDEADGEDFQGFDRFLTDLSSLPSLIEDFTAHRNVTGDNAATLLAELPKCDWTGDMSSEERHRTLVEEALLQHMVFYLWQKSQAPQDLPVWDILTYETNQLYRSLELSINMVIAAWAHIEVRSALGPEHGKAYAELQAFADSAVPQISELLEGHPVMPEIYRELETGALKFREELRYWTSPDLTQACQLLTALPELSEQLLTYWKVGFYYEGIRWANDFGALVSLVQLYNAAKQEDILPPGWSWPTGQRLMARYPDMFVERRPPRSRRKYEDALRRVYGFPADRGREMRQVWQFTLQVSLLNSLDMFNWTAAEISRVLQESRLCPSLAASMRKRGGEPNLRPVDALERLRQCIEDEVILINDTAWFRYHVGAWKIVHRLYEMMATLSGPDDQRIREWELCLHFRNISYITIDLFHHPRWRELLQQLAQFMQEVFP</sequence>
<protein>
    <recommendedName>
        <fullName evidence="2">DUF6604 domain-containing protein</fullName>
    </recommendedName>
</protein>
<evidence type="ECO:0000313" key="3">
    <source>
        <dbReference type="EMBL" id="PYH46062.1"/>
    </source>
</evidence>
<name>A0A319AHJ1_9EURO</name>
<dbReference type="Proteomes" id="UP000248349">
    <property type="component" value="Unassembled WGS sequence"/>
</dbReference>
<dbReference type="PANTHER" id="PTHR38795:SF1">
    <property type="entry name" value="DUF6604 DOMAIN-CONTAINING PROTEIN"/>
    <property type="match status" value="1"/>
</dbReference>
<dbReference type="InterPro" id="IPR046539">
    <property type="entry name" value="DUF6604"/>
</dbReference>
<dbReference type="STRING" id="1450539.A0A319AHJ1"/>